<proteinExistence type="predicted"/>
<dbReference type="KEGG" id="bvu:BVU_2885"/>
<gene>
    <name evidence="1" type="ordered locus">BVU_2885</name>
</gene>
<evidence type="ECO:0000313" key="2">
    <source>
        <dbReference type="Proteomes" id="UP000002861"/>
    </source>
</evidence>
<accession>A6L4B1</accession>
<dbReference type="EMBL" id="CP000139">
    <property type="protein sequence ID" value="ABR40525.1"/>
    <property type="molecule type" value="Genomic_DNA"/>
</dbReference>
<protein>
    <submittedName>
        <fullName evidence="1">Uncharacterized protein</fullName>
    </submittedName>
</protein>
<dbReference type="Proteomes" id="UP000002861">
    <property type="component" value="Chromosome"/>
</dbReference>
<dbReference type="AlphaFoldDB" id="A6L4B1"/>
<dbReference type="HOGENOM" id="CLU_2010762_0_0_10"/>
<evidence type="ECO:0000313" key="1">
    <source>
        <dbReference type="EMBL" id="ABR40525.1"/>
    </source>
</evidence>
<sequence>MKISNPFVFQQLTSSVVEVEKGGLSTPATPLEMLRLYSSLYKLYYRHPSACEIKQQTVFTPYDECEYFMDGCDIMLDQLYSYPLGLKCIICHEQRNYSCRRCRRGTLQLIRQRQTSSYHQRIP</sequence>
<organism evidence="1 2">
    <name type="scientific">Phocaeicola vulgatus (strain ATCC 8482 / DSM 1447 / JCM 5826 / CCUG 4940 / NBRC 14291 / NCTC 11154)</name>
    <name type="common">Bacteroides vulgatus</name>
    <dbReference type="NCBI Taxonomy" id="435590"/>
    <lineage>
        <taxon>Bacteria</taxon>
        <taxon>Pseudomonadati</taxon>
        <taxon>Bacteroidota</taxon>
        <taxon>Bacteroidia</taxon>
        <taxon>Bacteroidales</taxon>
        <taxon>Bacteroidaceae</taxon>
        <taxon>Phocaeicola</taxon>
    </lineage>
</organism>
<reference evidence="1 2" key="1">
    <citation type="journal article" date="2007" name="PLoS Biol.">
        <title>Evolution of symbiotic bacteria in the distal human intestine.</title>
        <authorList>
            <person name="Xu J."/>
            <person name="Mahowald M.A."/>
            <person name="Ley R.E."/>
            <person name="Lozupone C.A."/>
            <person name="Hamady M."/>
            <person name="Martens E.C."/>
            <person name="Henrissat B."/>
            <person name="Coutinho P.M."/>
            <person name="Minx P."/>
            <person name="Latreille P."/>
            <person name="Cordum H."/>
            <person name="Van Brunt A."/>
            <person name="Kim K."/>
            <person name="Fulton R.S."/>
            <person name="Fulton L.A."/>
            <person name="Clifton S.W."/>
            <person name="Wilson R.K."/>
            <person name="Knight R.D."/>
            <person name="Gordon J.I."/>
        </authorList>
    </citation>
    <scope>NUCLEOTIDE SEQUENCE [LARGE SCALE GENOMIC DNA]</scope>
    <source>
        <strain evidence="2">ATCC 8482 / DSM 1447 / JCM 5826 / CCUG 4940 / NBRC 14291 / NCTC 11154</strain>
    </source>
</reference>
<dbReference type="PaxDb" id="435590-BVU_2885"/>
<name>A6L4B1_PHOV8</name>